<keyword evidence="4" id="KW-1185">Reference proteome</keyword>
<dbReference type="Gene3D" id="3.80.10.10">
    <property type="entry name" value="Ribonuclease Inhibitor"/>
    <property type="match status" value="2"/>
</dbReference>
<dbReference type="AlphaFoldDB" id="A0A5N5KTV2"/>
<evidence type="ECO:0000313" key="4">
    <source>
        <dbReference type="Proteomes" id="UP000326939"/>
    </source>
</evidence>
<comment type="similarity">
    <text evidence="1">Belongs to the STIG1 family.</text>
</comment>
<dbReference type="InterPro" id="IPR032675">
    <property type="entry name" value="LRR_dom_sf"/>
</dbReference>
<evidence type="ECO:0000313" key="3">
    <source>
        <dbReference type="EMBL" id="KAB5533742.1"/>
    </source>
</evidence>
<name>A0A5N5KTV2_9ROSI</name>
<protein>
    <submittedName>
        <fullName evidence="3">Uncharacterized protein</fullName>
    </submittedName>
</protein>
<dbReference type="InterPro" id="IPR006969">
    <property type="entry name" value="Stig-like"/>
</dbReference>
<comment type="caution">
    <text evidence="3">The sequence shown here is derived from an EMBL/GenBank/DDBJ whole genome shotgun (WGS) entry which is preliminary data.</text>
</comment>
<dbReference type="Pfam" id="PF04885">
    <property type="entry name" value="Stig1"/>
    <property type="match status" value="1"/>
</dbReference>
<keyword evidence="2" id="KW-0732">Signal</keyword>
<dbReference type="SUPFAM" id="SSF52058">
    <property type="entry name" value="L domain-like"/>
    <property type="match status" value="1"/>
</dbReference>
<proteinExistence type="inferred from homology"/>
<dbReference type="Proteomes" id="UP000326939">
    <property type="component" value="Chromosome 11"/>
</dbReference>
<sequence>MEAFTVLKETSDAEKLRGLTLDMRALMEDNCTEVICGDSMVHDKHNFFQHYRLPAFPSRKWLSDLFFGEQVQISHASLLPVLSTDALRNMRNVKFLQLNYMKFYGSYEHFPKNLIWLCWHGFSLRSIPKHLCLEKLVVLDLSRSCLVDAWKGKLSLPKLKILDLRHSHGLIRTPDLSRIPRLENLILEDCIHLVQIHESIGDLRCLVMLNLKNCKSLVELPEEVSGLNSLQELYLNGCSNLESLNFELENHQGHRLLQSAASTPSIITFLSLKLFFPSRFSARKAPRFTLPHSLTTLDLSGTPIRFLPESIKDLSPLVALTLRNCKMLQTLPELPSNLSSLDVSSSYSLQNVPNLIPWTVVYDCDQLADIQDWMKLELIQKADSHMFRILESVNAQIQPCVFQVTVAKGVFNVGVTDEDGMVKFYEEEEKEWIIQKEFVGHLSFQIASPAAHRICAFNLFTRFCTTPETLLCGSIYLEIRNNTSGRSLFCPASFFPGGYKHGNTVIQSLSHWKLGGDDPTFNNGDDVSISVLPLDPTIQIMMVGIRWLHEEEGNGDDDKIQSNNKVVASQCSSSSNREVIATHNSSDDDVEIASRIFRNYSCSAHYNPGNLGVCSWLFEKKGERGLILSKCGGDQRATGSLIMTHLSSLRVYNTHKMKFLKLIFLPTMLISLLSITTLSAIPTQDVSFPGHFDYEDKANSDPPRQTISSLRGTSRFLAQSQAFMTCDKNPRVCRAQGNPGPDCCKKMCVNKTTDRFNRGKCGKKCKYTEICCGGQCVNPMYSKKHCGGCNNKCKKGSACQYGMCSYA</sequence>
<reference evidence="4" key="1">
    <citation type="journal article" date="2019" name="Gigascience">
        <title>De novo genome assembly of the endangered Acer yangbiense, a plant species with extremely small populations endemic to Yunnan Province, China.</title>
        <authorList>
            <person name="Yang J."/>
            <person name="Wariss H.M."/>
            <person name="Tao L."/>
            <person name="Zhang R."/>
            <person name="Yun Q."/>
            <person name="Hollingsworth P."/>
            <person name="Dao Z."/>
            <person name="Luo G."/>
            <person name="Guo H."/>
            <person name="Ma Y."/>
            <person name="Sun W."/>
        </authorList>
    </citation>
    <scope>NUCLEOTIDE SEQUENCE [LARGE SCALE GENOMIC DNA]</scope>
    <source>
        <strain evidence="4">cv. br00</strain>
    </source>
</reference>
<gene>
    <name evidence="3" type="ORF">DKX38_016828</name>
</gene>
<dbReference type="PANTHER" id="PTHR33227:SF21">
    <property type="entry name" value="F12F1.21 PROTEIN"/>
    <property type="match status" value="1"/>
</dbReference>
<evidence type="ECO:0000256" key="2">
    <source>
        <dbReference type="ARBA" id="ARBA00022729"/>
    </source>
</evidence>
<accession>A0A5N5KTV2</accession>
<dbReference type="PANTHER" id="PTHR33227">
    <property type="entry name" value="STIGMA-SPECIFIC STIG1-LIKE PROTEIN 3"/>
    <property type="match status" value="1"/>
</dbReference>
<dbReference type="EMBL" id="VDCV01000011">
    <property type="protein sequence ID" value="KAB5533742.1"/>
    <property type="molecule type" value="Genomic_DNA"/>
</dbReference>
<evidence type="ECO:0000256" key="1">
    <source>
        <dbReference type="ARBA" id="ARBA00006010"/>
    </source>
</evidence>
<organism evidence="3 4">
    <name type="scientific">Salix brachista</name>
    <dbReference type="NCBI Taxonomy" id="2182728"/>
    <lineage>
        <taxon>Eukaryota</taxon>
        <taxon>Viridiplantae</taxon>
        <taxon>Streptophyta</taxon>
        <taxon>Embryophyta</taxon>
        <taxon>Tracheophyta</taxon>
        <taxon>Spermatophyta</taxon>
        <taxon>Magnoliopsida</taxon>
        <taxon>eudicotyledons</taxon>
        <taxon>Gunneridae</taxon>
        <taxon>Pentapetalae</taxon>
        <taxon>rosids</taxon>
        <taxon>fabids</taxon>
        <taxon>Malpighiales</taxon>
        <taxon>Salicaceae</taxon>
        <taxon>Saliceae</taxon>
        <taxon>Salix</taxon>
    </lineage>
</organism>